<dbReference type="GO" id="GO:0045259">
    <property type="term" value="C:proton-transporting ATP synthase complex"/>
    <property type="evidence" value="ECO:0007669"/>
    <property type="project" value="InterPro"/>
</dbReference>
<dbReference type="GO" id="GO:0043531">
    <property type="term" value="F:ADP binding"/>
    <property type="evidence" value="ECO:0007669"/>
    <property type="project" value="TreeGrafter"/>
</dbReference>
<keyword evidence="1" id="KW-0812">Transmembrane</keyword>
<keyword evidence="3" id="KW-1185">Reference proteome</keyword>
<dbReference type="STRING" id="56216.A0A1A6HH42"/>
<comment type="caution">
    <text evidence="2">The sequence shown here is derived from an EMBL/GenBank/DDBJ whole genome shotgun (WGS) entry which is preliminary data.</text>
</comment>
<evidence type="ECO:0000313" key="2">
    <source>
        <dbReference type="EMBL" id="OBS77581.1"/>
    </source>
</evidence>
<keyword evidence="1" id="KW-1133">Transmembrane helix</keyword>
<evidence type="ECO:0000256" key="1">
    <source>
        <dbReference type="SAM" id="Phobius"/>
    </source>
</evidence>
<dbReference type="GO" id="GO:0046933">
    <property type="term" value="F:proton-transporting ATP synthase activity, rotational mechanism"/>
    <property type="evidence" value="ECO:0007669"/>
    <property type="project" value="InterPro"/>
</dbReference>
<proteinExistence type="predicted"/>
<organism evidence="2 3">
    <name type="scientific">Neotoma lepida</name>
    <name type="common">Desert woodrat</name>
    <dbReference type="NCBI Taxonomy" id="56216"/>
    <lineage>
        <taxon>Eukaryota</taxon>
        <taxon>Metazoa</taxon>
        <taxon>Chordata</taxon>
        <taxon>Craniata</taxon>
        <taxon>Vertebrata</taxon>
        <taxon>Euteleostomi</taxon>
        <taxon>Mammalia</taxon>
        <taxon>Eutheria</taxon>
        <taxon>Euarchontoglires</taxon>
        <taxon>Glires</taxon>
        <taxon>Rodentia</taxon>
        <taxon>Myomorpha</taxon>
        <taxon>Muroidea</taxon>
        <taxon>Cricetidae</taxon>
        <taxon>Neotominae</taxon>
        <taxon>Neotoma</taxon>
    </lineage>
</organism>
<feature type="transmembrane region" description="Helical" evidence="1">
    <location>
        <begin position="72"/>
        <end position="94"/>
    </location>
</feature>
<dbReference type="InterPro" id="IPR005294">
    <property type="entry name" value="ATP_synth_F1_asu"/>
</dbReference>
<sequence>MQAGVKDVDRRLLIDCGQCEVIIGGRWTEKTSITTDMIINQKHLKTQTGNVLIFIPTNVIIITDRQIIETDLVYQGICLAIIIGLSMSTINSAAKIK</sequence>
<dbReference type="PANTHER" id="PTHR48082">
    <property type="entry name" value="ATP SYNTHASE SUBUNIT ALPHA, MITOCHONDRIAL"/>
    <property type="match status" value="1"/>
</dbReference>
<reference evidence="2 3" key="1">
    <citation type="submission" date="2016-06" db="EMBL/GenBank/DDBJ databases">
        <title>The Draft Genome Sequence and Annotation of the Desert Woodrat Neotoma lepida.</title>
        <authorList>
            <person name="Campbell M."/>
            <person name="Oakeson K.F."/>
            <person name="Yandell M."/>
            <person name="Halpert J.R."/>
            <person name="Dearing D."/>
        </authorList>
    </citation>
    <scope>NUCLEOTIDE SEQUENCE [LARGE SCALE GENOMIC DNA]</scope>
    <source>
        <strain evidence="2">417</strain>
        <tissue evidence="2">Liver</tissue>
    </source>
</reference>
<keyword evidence="1" id="KW-0472">Membrane</keyword>
<dbReference type="AlphaFoldDB" id="A0A1A6HH42"/>
<protein>
    <submittedName>
        <fullName evidence="2">Uncharacterized protein</fullName>
    </submittedName>
</protein>
<dbReference type="OrthoDB" id="9805536at2759"/>
<gene>
    <name evidence="2" type="ORF">A6R68_20030</name>
</gene>
<name>A0A1A6HH42_NEOLE</name>
<feature type="non-terminal residue" evidence="2">
    <location>
        <position position="97"/>
    </location>
</feature>
<evidence type="ECO:0000313" key="3">
    <source>
        <dbReference type="Proteomes" id="UP000092124"/>
    </source>
</evidence>
<accession>A0A1A6HH42</accession>
<dbReference type="EMBL" id="LZPO01028982">
    <property type="protein sequence ID" value="OBS77581.1"/>
    <property type="molecule type" value="Genomic_DNA"/>
</dbReference>
<dbReference type="InterPro" id="IPR027417">
    <property type="entry name" value="P-loop_NTPase"/>
</dbReference>
<dbReference type="GO" id="GO:0005524">
    <property type="term" value="F:ATP binding"/>
    <property type="evidence" value="ECO:0007669"/>
    <property type="project" value="TreeGrafter"/>
</dbReference>
<dbReference type="PANTHER" id="PTHR48082:SF2">
    <property type="entry name" value="ATP SYNTHASE SUBUNIT ALPHA, MITOCHONDRIAL"/>
    <property type="match status" value="1"/>
</dbReference>
<dbReference type="Proteomes" id="UP000092124">
    <property type="component" value="Unassembled WGS sequence"/>
</dbReference>
<dbReference type="Gene3D" id="3.40.50.300">
    <property type="entry name" value="P-loop containing nucleotide triphosphate hydrolases"/>
    <property type="match status" value="1"/>
</dbReference>